<dbReference type="AlphaFoldDB" id="A0A9P8L332"/>
<dbReference type="EMBL" id="JAGHQL010000014">
    <property type="protein sequence ID" value="KAH0544751.1"/>
    <property type="molecule type" value="Genomic_DNA"/>
</dbReference>
<dbReference type="Proteomes" id="UP000698800">
    <property type="component" value="Unassembled WGS sequence"/>
</dbReference>
<evidence type="ECO:0000256" key="1">
    <source>
        <dbReference type="SAM" id="MobiDB-lite"/>
    </source>
</evidence>
<keyword evidence="3" id="KW-1185">Reference proteome</keyword>
<proteinExistence type="predicted"/>
<feature type="compositionally biased region" description="Basic residues" evidence="1">
    <location>
        <begin position="1"/>
        <end position="12"/>
    </location>
</feature>
<comment type="caution">
    <text evidence="2">The sequence shown here is derived from an EMBL/GenBank/DDBJ whole genome shotgun (WGS) entry which is preliminary data.</text>
</comment>
<evidence type="ECO:0000313" key="2">
    <source>
        <dbReference type="EMBL" id="KAH0544751.1"/>
    </source>
</evidence>
<feature type="region of interest" description="Disordered" evidence="1">
    <location>
        <begin position="1"/>
        <end position="38"/>
    </location>
</feature>
<sequence>MDRRLLKLRRRGSQQLPGQKLVNLDPHRTNSDPTQARGVTDDHIEDAAQAIVYDPSAQRLYLAPKSKFNGPSPPPFTPVPIPRWSSSVDVYVNIGKTDIKAFVGRVNLKRLGWPITMMRLKGQIDTLYVLGRVRDGG</sequence>
<organism evidence="2 3">
    <name type="scientific">Glutinoglossum americanum</name>
    <dbReference type="NCBI Taxonomy" id="1670608"/>
    <lineage>
        <taxon>Eukaryota</taxon>
        <taxon>Fungi</taxon>
        <taxon>Dikarya</taxon>
        <taxon>Ascomycota</taxon>
        <taxon>Pezizomycotina</taxon>
        <taxon>Geoglossomycetes</taxon>
        <taxon>Geoglossales</taxon>
        <taxon>Geoglossaceae</taxon>
        <taxon>Glutinoglossum</taxon>
    </lineage>
</organism>
<name>A0A9P8L332_9PEZI</name>
<protein>
    <submittedName>
        <fullName evidence="2">Uncharacterized protein</fullName>
    </submittedName>
</protein>
<gene>
    <name evidence="2" type="ORF">FGG08_001118</name>
</gene>
<reference evidence="2" key="1">
    <citation type="submission" date="2021-03" db="EMBL/GenBank/DDBJ databases">
        <title>Comparative genomics and phylogenomic investigation of the class Geoglossomycetes provide insights into ecological specialization and systematics.</title>
        <authorList>
            <person name="Melie T."/>
            <person name="Pirro S."/>
            <person name="Miller A.N."/>
            <person name="Quandt A."/>
        </authorList>
    </citation>
    <scope>NUCLEOTIDE SEQUENCE</scope>
    <source>
        <strain evidence="2">GBOQ0MN5Z8</strain>
    </source>
</reference>
<evidence type="ECO:0000313" key="3">
    <source>
        <dbReference type="Proteomes" id="UP000698800"/>
    </source>
</evidence>
<accession>A0A9P8L332</accession>